<dbReference type="AlphaFoldDB" id="A0AAJ5ZFV8"/>
<dbReference type="GO" id="GO:0005737">
    <property type="term" value="C:cytoplasm"/>
    <property type="evidence" value="ECO:0007669"/>
    <property type="project" value="TreeGrafter"/>
</dbReference>
<dbReference type="Gene3D" id="3.10.310.10">
    <property type="entry name" value="Diaminopimelate Epimerase, Chain A, domain 1"/>
    <property type="match status" value="2"/>
</dbReference>
<organism evidence="5 6">
    <name type="scientific">Candidatus Lucifugimonas marina</name>
    <dbReference type="NCBI Taxonomy" id="3038979"/>
    <lineage>
        <taxon>Bacteria</taxon>
        <taxon>Bacillati</taxon>
        <taxon>Chloroflexota</taxon>
        <taxon>Dehalococcoidia</taxon>
        <taxon>SAR202 cluster</taxon>
        <taxon>Candidatus Lucifugimonadales</taxon>
        <taxon>Candidatus Lucifugimonadaceae</taxon>
        <taxon>Candidatus Lucifugimonas</taxon>
    </lineage>
</organism>
<dbReference type="PANTHER" id="PTHR13774:SF17">
    <property type="entry name" value="PHENAZINE BIOSYNTHESIS-LIKE DOMAIN-CONTAINING PROTEIN"/>
    <property type="match status" value="1"/>
</dbReference>
<protein>
    <submittedName>
        <fullName evidence="5">PhzF family phenazine biosynthesis isomerase</fullName>
    </submittedName>
</protein>
<dbReference type="InterPro" id="IPR003719">
    <property type="entry name" value="Phenazine_PhzF-like"/>
</dbReference>
<dbReference type="Proteomes" id="UP001219901">
    <property type="component" value="Chromosome"/>
</dbReference>
<keyword evidence="6" id="KW-1185">Reference proteome</keyword>
<evidence type="ECO:0000313" key="5">
    <source>
        <dbReference type="EMBL" id="WFG39251.1"/>
    </source>
</evidence>
<reference evidence="6 7" key="1">
    <citation type="submission" date="2019-11" db="EMBL/GenBank/DDBJ databases">
        <authorList>
            <person name="Cho J.-C."/>
        </authorList>
    </citation>
    <scope>NUCLEOTIDE SEQUENCE [LARGE SCALE GENOMIC DNA]</scope>
    <source>
        <strain evidence="5 6">JH1073</strain>
        <strain evidence="4 7">JH702</strain>
    </source>
</reference>
<dbReference type="PIRSF" id="PIRSF016184">
    <property type="entry name" value="PhzC_PhzF"/>
    <property type="match status" value="1"/>
</dbReference>
<evidence type="ECO:0000256" key="3">
    <source>
        <dbReference type="PIRSR" id="PIRSR016184-1"/>
    </source>
</evidence>
<gene>
    <name evidence="4" type="ORF">GKO46_02915</name>
    <name evidence="5" type="ORF">GKO48_06345</name>
</gene>
<proteinExistence type="inferred from homology"/>
<evidence type="ECO:0000313" key="4">
    <source>
        <dbReference type="EMBL" id="MDG0866020.1"/>
    </source>
</evidence>
<dbReference type="EMBL" id="WMBE01000001">
    <property type="protein sequence ID" value="MDG0866020.1"/>
    <property type="molecule type" value="Genomic_DNA"/>
</dbReference>
<evidence type="ECO:0000313" key="7">
    <source>
        <dbReference type="Proteomes" id="UP001321249"/>
    </source>
</evidence>
<keyword evidence="2 5" id="KW-0413">Isomerase</keyword>
<dbReference type="Proteomes" id="UP001321249">
    <property type="component" value="Unassembled WGS sequence"/>
</dbReference>
<name>A0AAJ5ZFV8_9CHLR</name>
<evidence type="ECO:0000256" key="2">
    <source>
        <dbReference type="ARBA" id="ARBA00023235"/>
    </source>
</evidence>
<dbReference type="NCBIfam" id="TIGR00654">
    <property type="entry name" value="PhzF_family"/>
    <property type="match status" value="1"/>
</dbReference>
<sequence length="267" mass="29491">MKIPVFQIDAFTDQPFSGNPAAVCPLDEWLRDDEMQAIAAEMNLSETAFFRPKENVDGEYGLRWFTPTVEVDLCGHATLASGHVVLLHLNRNLSQVTFHTRSGELGVQFKDGLLELDFPTNPPTKLDDPTEIQAVREALGSAPQEILHANTTMAVFESESEVAALQPDFSAVANLNEPWLLATAPADDAEYDFVSRFFVPTAGINEDPATGSTHTILMPYWAAQFGKDELVGRQISKRGGTMFCRLVSNRVKIAWHIVEVMQGELAL</sequence>
<dbReference type="GO" id="GO:0016853">
    <property type="term" value="F:isomerase activity"/>
    <property type="evidence" value="ECO:0007669"/>
    <property type="project" value="UniProtKB-KW"/>
</dbReference>
<dbReference type="RefSeq" id="WP_342822757.1">
    <property type="nucleotide sequence ID" value="NZ_CP046147.1"/>
</dbReference>
<comment type="similarity">
    <text evidence="1">Belongs to the PhzF family.</text>
</comment>
<evidence type="ECO:0000313" key="6">
    <source>
        <dbReference type="Proteomes" id="UP001219901"/>
    </source>
</evidence>
<feature type="active site" evidence="3">
    <location>
        <position position="46"/>
    </location>
</feature>
<reference evidence="6" key="3">
    <citation type="submission" date="2023-06" db="EMBL/GenBank/DDBJ databases">
        <title>Pangenomics reveal diversification of enzyme families and niche specialization in globally abundant SAR202 bacteria.</title>
        <authorList>
            <person name="Saw J.H.W."/>
        </authorList>
    </citation>
    <scope>NUCLEOTIDE SEQUENCE [LARGE SCALE GENOMIC DNA]</scope>
    <source>
        <strain evidence="6">JH1073</strain>
    </source>
</reference>
<dbReference type="PANTHER" id="PTHR13774">
    <property type="entry name" value="PHENAZINE BIOSYNTHESIS PROTEIN"/>
    <property type="match status" value="1"/>
</dbReference>
<dbReference type="SUPFAM" id="SSF54506">
    <property type="entry name" value="Diaminopimelate epimerase-like"/>
    <property type="match status" value="1"/>
</dbReference>
<reference evidence="5" key="2">
    <citation type="journal article" date="2023" name="Nat. Commun.">
        <title>Cultivation of marine bacteria of the SAR202 clade.</title>
        <authorList>
            <person name="Lim Y."/>
            <person name="Seo J.H."/>
            <person name="Giovannoni S.J."/>
            <person name="Kang I."/>
            <person name="Cho J.C."/>
        </authorList>
    </citation>
    <scope>NUCLEOTIDE SEQUENCE</scope>
    <source>
        <strain evidence="5">JH1073</strain>
    </source>
</reference>
<dbReference type="EMBL" id="CP046147">
    <property type="protein sequence ID" value="WFG39251.1"/>
    <property type="molecule type" value="Genomic_DNA"/>
</dbReference>
<accession>A0AAJ5ZFV8</accession>
<dbReference type="Pfam" id="PF02567">
    <property type="entry name" value="PhzC-PhzF"/>
    <property type="match status" value="1"/>
</dbReference>
<evidence type="ECO:0000256" key="1">
    <source>
        <dbReference type="ARBA" id="ARBA00008270"/>
    </source>
</evidence>